<comment type="similarity">
    <text evidence="1">Belongs to the heat shock protein 70 family.</text>
</comment>
<evidence type="ECO:0008006" key="6">
    <source>
        <dbReference type="Google" id="ProtNLM"/>
    </source>
</evidence>
<evidence type="ECO:0000313" key="4">
    <source>
        <dbReference type="EMBL" id="KAK2969467.1"/>
    </source>
</evidence>
<dbReference type="FunFam" id="3.30.420.40:FF:000028">
    <property type="entry name" value="heat shock 70 kDa protein-like"/>
    <property type="match status" value="1"/>
</dbReference>
<dbReference type="Proteomes" id="UP001187471">
    <property type="component" value="Unassembled WGS sequence"/>
</dbReference>
<evidence type="ECO:0000256" key="1">
    <source>
        <dbReference type="ARBA" id="ARBA00007381"/>
    </source>
</evidence>
<dbReference type="Pfam" id="PF00012">
    <property type="entry name" value="HSP70"/>
    <property type="match status" value="1"/>
</dbReference>
<dbReference type="Gene3D" id="3.30.420.40">
    <property type="match status" value="1"/>
</dbReference>
<dbReference type="GO" id="GO:0005524">
    <property type="term" value="F:ATP binding"/>
    <property type="evidence" value="ECO:0007669"/>
    <property type="project" value="UniProtKB-KW"/>
</dbReference>
<protein>
    <recommendedName>
        <fullName evidence="6">Heat shock protein 70</fullName>
    </recommendedName>
</protein>
<reference evidence="4" key="1">
    <citation type="submission" date="2022-12" db="EMBL/GenBank/DDBJ databases">
        <title>Draft genome assemblies for two species of Escallonia (Escalloniales).</title>
        <authorList>
            <person name="Chanderbali A."/>
            <person name="Dervinis C."/>
            <person name="Anghel I."/>
            <person name="Soltis D."/>
            <person name="Soltis P."/>
            <person name="Zapata F."/>
        </authorList>
    </citation>
    <scope>NUCLEOTIDE SEQUENCE</scope>
    <source>
        <strain evidence="4">UCBG92.1500</strain>
        <tissue evidence="4">Leaf</tissue>
    </source>
</reference>
<dbReference type="PRINTS" id="PR00301">
    <property type="entry name" value="HEATSHOCK70"/>
</dbReference>
<dbReference type="PROSITE" id="PS00297">
    <property type="entry name" value="HSP70_1"/>
    <property type="match status" value="1"/>
</dbReference>
<dbReference type="EMBL" id="JAVXUO010002814">
    <property type="protein sequence ID" value="KAK2969467.1"/>
    <property type="molecule type" value="Genomic_DNA"/>
</dbReference>
<dbReference type="AlphaFoldDB" id="A0AA88UBS4"/>
<organism evidence="4 5">
    <name type="scientific">Escallonia rubra</name>
    <dbReference type="NCBI Taxonomy" id="112253"/>
    <lineage>
        <taxon>Eukaryota</taxon>
        <taxon>Viridiplantae</taxon>
        <taxon>Streptophyta</taxon>
        <taxon>Embryophyta</taxon>
        <taxon>Tracheophyta</taxon>
        <taxon>Spermatophyta</taxon>
        <taxon>Magnoliopsida</taxon>
        <taxon>eudicotyledons</taxon>
        <taxon>Gunneridae</taxon>
        <taxon>Pentapetalae</taxon>
        <taxon>asterids</taxon>
        <taxon>campanulids</taxon>
        <taxon>Escalloniales</taxon>
        <taxon>Escalloniaceae</taxon>
        <taxon>Escallonia</taxon>
    </lineage>
</organism>
<keyword evidence="2" id="KW-0547">Nucleotide-binding</keyword>
<sequence length="162" mass="18007">MVVKGFGRRGCGATGPLRVVAEKVVGIDLGTTNSVVGAMEGGKPVIITNAEGQCTTPSVVMWIKNGDRLVGQIAKRKVPWANQKLKPLRLSPFQSLFNQKIHLSMLGLFSMKQIMICGLISWRCILLKRKNFSLFKEIHSLLQKRMMATRNGMQIIRKLKDG</sequence>
<dbReference type="InterPro" id="IPR018181">
    <property type="entry name" value="Heat_shock_70_CS"/>
</dbReference>
<name>A0AA88UBS4_9ASTE</name>
<proteinExistence type="inferred from homology"/>
<evidence type="ECO:0000256" key="2">
    <source>
        <dbReference type="ARBA" id="ARBA00022741"/>
    </source>
</evidence>
<dbReference type="SUPFAM" id="SSF53067">
    <property type="entry name" value="Actin-like ATPase domain"/>
    <property type="match status" value="1"/>
</dbReference>
<keyword evidence="3" id="KW-0067">ATP-binding</keyword>
<evidence type="ECO:0000313" key="5">
    <source>
        <dbReference type="Proteomes" id="UP001187471"/>
    </source>
</evidence>
<accession>A0AA88UBS4</accession>
<dbReference type="InterPro" id="IPR043129">
    <property type="entry name" value="ATPase_NBD"/>
</dbReference>
<comment type="caution">
    <text evidence="4">The sequence shown here is derived from an EMBL/GenBank/DDBJ whole genome shotgun (WGS) entry which is preliminary data.</text>
</comment>
<gene>
    <name evidence="4" type="ORF">RJ640_016819</name>
</gene>
<evidence type="ECO:0000256" key="3">
    <source>
        <dbReference type="ARBA" id="ARBA00022840"/>
    </source>
</evidence>
<keyword evidence="5" id="KW-1185">Reference proteome</keyword>
<dbReference type="GO" id="GO:0140662">
    <property type="term" value="F:ATP-dependent protein folding chaperone"/>
    <property type="evidence" value="ECO:0007669"/>
    <property type="project" value="InterPro"/>
</dbReference>
<dbReference type="InterPro" id="IPR013126">
    <property type="entry name" value="Hsp_70_fam"/>
</dbReference>